<accession>A0A516R6Y3</accession>
<gene>
    <name evidence="2" type="ORF">FH965_13140</name>
</gene>
<dbReference type="GO" id="GO:0006355">
    <property type="term" value="P:regulation of DNA-templated transcription"/>
    <property type="evidence" value="ECO:0007669"/>
    <property type="project" value="InterPro"/>
</dbReference>
<sequence length="335" mass="37252">MLSELGAPLFPKPVAGVFEVYEWSLDRDGFAVDDIAHELGFHPAESEEIVAKLLELQLIQPSRDRDAWFIPTDPGIASSQLLNQGELDLLERKLAVGQLRNDLARLSLLFRSSKFGSQYTNSFDIVKVPETVRLLLSEAAANSSQEVVCMQPGSGWPADELVEAQTRDFQMLQRGVRLRVLYQHAARFDTPTREHAGKLIESGAEIRTAGALFGKIVIFDRTAAYIPASGEDGGAVVVQERSLIDFLHSCFEHVWATAKEFDTRRAEIDVIGGDMKKEIVKMLISGAKDEAIARRLGVSVRTCRKHIGQVMQMFGATSRFQFGYLVKEANLEEDV</sequence>
<dbReference type="InterPro" id="IPR036388">
    <property type="entry name" value="WH-like_DNA-bd_sf"/>
</dbReference>
<dbReference type="GO" id="GO:0003677">
    <property type="term" value="F:DNA binding"/>
    <property type="evidence" value="ECO:0007669"/>
    <property type="project" value="InterPro"/>
</dbReference>
<dbReference type="Proteomes" id="UP000316806">
    <property type="component" value="Chromosome"/>
</dbReference>
<dbReference type="InterPro" id="IPR000792">
    <property type="entry name" value="Tscrpt_reg_LuxR_C"/>
</dbReference>
<dbReference type="InterPro" id="IPR051797">
    <property type="entry name" value="TrmB-like"/>
</dbReference>
<protein>
    <submittedName>
        <fullName evidence="2">Helix-turn-helix transcriptional regulator</fullName>
    </submittedName>
</protein>
<dbReference type="SUPFAM" id="SSF46894">
    <property type="entry name" value="C-terminal effector domain of the bipartite response regulators"/>
    <property type="match status" value="1"/>
</dbReference>
<reference evidence="2 3" key="1">
    <citation type="journal article" date="2019" name="J. Ind. Microbiol. Biotechnol.">
        <title>The complete genomic sequence of Streptomyces spectabilis NRRL-2792 and identification of secondary metabolite biosynthetic gene clusters.</title>
        <authorList>
            <person name="Sinha A."/>
            <person name="Phillips-Salemka S."/>
            <person name="Niraula T.A."/>
            <person name="Short K.A."/>
            <person name="Niraula N.P."/>
        </authorList>
    </citation>
    <scope>NUCLEOTIDE SEQUENCE [LARGE SCALE GENOMIC DNA]</scope>
    <source>
        <strain evidence="2 3">NRRL 2792</strain>
    </source>
</reference>
<feature type="domain" description="HTH luxR-type" evidence="1">
    <location>
        <begin position="277"/>
        <end position="326"/>
    </location>
</feature>
<evidence type="ECO:0000259" key="1">
    <source>
        <dbReference type="SMART" id="SM00421"/>
    </source>
</evidence>
<proteinExistence type="predicted"/>
<dbReference type="SMART" id="SM00421">
    <property type="entry name" value="HTH_LUXR"/>
    <property type="match status" value="1"/>
</dbReference>
<evidence type="ECO:0000313" key="2">
    <source>
        <dbReference type="EMBL" id="QDQ11411.1"/>
    </source>
</evidence>
<dbReference type="InterPro" id="IPR016032">
    <property type="entry name" value="Sig_transdc_resp-reg_C-effctor"/>
</dbReference>
<dbReference type="CDD" id="cd06170">
    <property type="entry name" value="LuxR_C_like"/>
    <property type="match status" value="1"/>
</dbReference>
<organism evidence="2 3">
    <name type="scientific">Streptomyces spectabilis</name>
    <dbReference type="NCBI Taxonomy" id="68270"/>
    <lineage>
        <taxon>Bacteria</taxon>
        <taxon>Bacillati</taxon>
        <taxon>Actinomycetota</taxon>
        <taxon>Actinomycetes</taxon>
        <taxon>Kitasatosporales</taxon>
        <taxon>Streptomycetaceae</taxon>
        <taxon>Streptomyces</taxon>
    </lineage>
</organism>
<dbReference type="Gene3D" id="1.10.10.10">
    <property type="entry name" value="Winged helix-like DNA-binding domain superfamily/Winged helix DNA-binding domain"/>
    <property type="match status" value="1"/>
</dbReference>
<evidence type="ECO:0000313" key="3">
    <source>
        <dbReference type="Proteomes" id="UP000316806"/>
    </source>
</evidence>
<name>A0A516R6Y3_STRST</name>
<dbReference type="EMBL" id="CP040916">
    <property type="protein sequence ID" value="QDQ11411.1"/>
    <property type="molecule type" value="Genomic_DNA"/>
</dbReference>
<dbReference type="PANTHER" id="PTHR34293">
    <property type="entry name" value="HTH-TYPE TRANSCRIPTIONAL REGULATOR TRMBL2"/>
    <property type="match status" value="1"/>
</dbReference>
<dbReference type="PANTHER" id="PTHR34293:SF1">
    <property type="entry name" value="HTH-TYPE TRANSCRIPTIONAL REGULATOR TRMBL2"/>
    <property type="match status" value="1"/>
</dbReference>
<dbReference type="Pfam" id="PF00196">
    <property type="entry name" value="GerE"/>
    <property type="match status" value="1"/>
</dbReference>
<dbReference type="AlphaFoldDB" id="A0A516R6Y3"/>